<keyword evidence="5" id="KW-1185">Reference proteome</keyword>
<dbReference type="PANTHER" id="PTHR43022">
    <property type="entry name" value="PROTEIN SMF"/>
    <property type="match status" value="1"/>
</dbReference>
<evidence type="ECO:0000256" key="1">
    <source>
        <dbReference type="ARBA" id="ARBA00006525"/>
    </source>
</evidence>
<dbReference type="Proteomes" id="UP000190625">
    <property type="component" value="Unassembled WGS sequence"/>
</dbReference>
<dbReference type="SUPFAM" id="SSF47781">
    <property type="entry name" value="RuvA domain 2-like"/>
    <property type="match status" value="1"/>
</dbReference>
<dbReference type="NCBIfam" id="TIGR00732">
    <property type="entry name" value="dprA"/>
    <property type="match status" value="1"/>
</dbReference>
<comment type="similarity">
    <text evidence="1">Belongs to the DprA/Smf family.</text>
</comment>
<dbReference type="Pfam" id="PF14520">
    <property type="entry name" value="HHH_5"/>
    <property type="match status" value="1"/>
</dbReference>
<reference evidence="5" key="1">
    <citation type="submission" date="2017-02" db="EMBL/GenBank/DDBJ databases">
        <authorList>
            <person name="Varghese N."/>
            <person name="Submissions S."/>
        </authorList>
    </citation>
    <scope>NUCLEOTIDE SEQUENCE [LARGE SCALE GENOMIC DNA]</scope>
    <source>
        <strain evidence="5">ATCC BAA-73</strain>
    </source>
</reference>
<protein>
    <submittedName>
        <fullName evidence="4">DNA processing protein</fullName>
    </submittedName>
</protein>
<evidence type="ECO:0000259" key="3">
    <source>
        <dbReference type="Pfam" id="PF17782"/>
    </source>
</evidence>
<name>A0A1T4M9W5_9FIRM</name>
<evidence type="ECO:0000259" key="2">
    <source>
        <dbReference type="Pfam" id="PF02481"/>
    </source>
</evidence>
<proteinExistence type="inferred from homology"/>
<dbReference type="Gene3D" id="1.10.10.10">
    <property type="entry name" value="Winged helix-like DNA-binding domain superfamily/Winged helix DNA-binding domain"/>
    <property type="match status" value="1"/>
</dbReference>
<dbReference type="Gene3D" id="3.40.50.450">
    <property type="match status" value="1"/>
</dbReference>
<organism evidence="4 5">
    <name type="scientific">Selenihalanaerobacter shriftii</name>
    <dbReference type="NCBI Taxonomy" id="142842"/>
    <lineage>
        <taxon>Bacteria</taxon>
        <taxon>Bacillati</taxon>
        <taxon>Bacillota</taxon>
        <taxon>Clostridia</taxon>
        <taxon>Halanaerobiales</taxon>
        <taxon>Halobacteroidaceae</taxon>
        <taxon>Selenihalanaerobacter</taxon>
    </lineage>
</organism>
<dbReference type="Pfam" id="PF02481">
    <property type="entry name" value="DNA_processg_A"/>
    <property type="match status" value="1"/>
</dbReference>
<dbReference type="PANTHER" id="PTHR43022:SF1">
    <property type="entry name" value="PROTEIN SMF"/>
    <property type="match status" value="1"/>
</dbReference>
<evidence type="ECO:0000313" key="5">
    <source>
        <dbReference type="Proteomes" id="UP000190625"/>
    </source>
</evidence>
<dbReference type="InterPro" id="IPR036388">
    <property type="entry name" value="WH-like_DNA-bd_sf"/>
</dbReference>
<dbReference type="InterPro" id="IPR057666">
    <property type="entry name" value="DrpA_SLOG"/>
</dbReference>
<dbReference type="InterPro" id="IPR010994">
    <property type="entry name" value="RuvA_2-like"/>
</dbReference>
<feature type="domain" description="Smf/DprA SLOG" evidence="2">
    <location>
        <begin position="79"/>
        <end position="286"/>
    </location>
</feature>
<evidence type="ECO:0000313" key="4">
    <source>
        <dbReference type="EMBL" id="SJZ63789.1"/>
    </source>
</evidence>
<dbReference type="GO" id="GO:0009294">
    <property type="term" value="P:DNA-mediated transformation"/>
    <property type="evidence" value="ECO:0007669"/>
    <property type="project" value="InterPro"/>
</dbReference>
<dbReference type="InterPro" id="IPR041614">
    <property type="entry name" value="DprA_WH"/>
</dbReference>
<dbReference type="AlphaFoldDB" id="A0A1T4M9W5"/>
<dbReference type="RefSeq" id="WP_078809878.1">
    <property type="nucleotide sequence ID" value="NZ_FUWM01000010.1"/>
</dbReference>
<sequence length="367" mass="40896">MNNRKYWLGLIKLHNLGPKLIKNLLEYFGDAKDIWMASQQKLCQVPLIGKKRSQQIIKDRESIDLNFEVQRLKNHQINYLTLNDEEYPYLLKNIHDPPPVLFYKGDIKLEDIISLSIVGSRKCTNYGQKIAKRLAKVLAKRGFTIVSGLARGIDTVSHQGALEAGRTMAVLGSGLDVIYPPENEELMSNITQQGAVISSFPLATPPHGGNFPKRNRIISGLTLGTIVVEATKKSGSLITANYALNQGREVFAIPGDITKKQSFGTNNLIQKGAKLIQEIDDIISELPLEDWLELIGVEDSLKKKEVDIELSDLESKVYNKISSTSQEFNEILKMIDISAGQLNSTLLKLEVKGLITQLAGNRFVLND</sequence>
<dbReference type="SUPFAM" id="SSF102405">
    <property type="entry name" value="MCP/YpsA-like"/>
    <property type="match status" value="1"/>
</dbReference>
<dbReference type="OrthoDB" id="9785707at2"/>
<dbReference type="EMBL" id="FUWM01000010">
    <property type="protein sequence ID" value="SJZ63789.1"/>
    <property type="molecule type" value="Genomic_DNA"/>
</dbReference>
<dbReference type="InterPro" id="IPR003488">
    <property type="entry name" value="DprA"/>
</dbReference>
<accession>A0A1T4M9W5</accession>
<dbReference type="Pfam" id="PF17782">
    <property type="entry name" value="WHD_DprA"/>
    <property type="match status" value="1"/>
</dbReference>
<gene>
    <name evidence="4" type="ORF">SAMN02745118_01400</name>
</gene>
<feature type="domain" description="DprA winged helix" evidence="3">
    <location>
        <begin position="308"/>
        <end position="361"/>
    </location>
</feature>
<dbReference type="STRING" id="142842.SAMN02745118_01400"/>